<comment type="caution">
    <text evidence="3">The sequence shown here is derived from an EMBL/GenBank/DDBJ whole genome shotgun (WGS) entry which is preliminary data.</text>
</comment>
<feature type="region of interest" description="Disordered" evidence="1">
    <location>
        <begin position="1"/>
        <end position="83"/>
    </location>
</feature>
<organism evidence="3 4">
    <name type="scientific">Cylicocyclus nassatus</name>
    <name type="common">Nematode worm</name>
    <dbReference type="NCBI Taxonomy" id="53992"/>
    <lineage>
        <taxon>Eukaryota</taxon>
        <taxon>Metazoa</taxon>
        <taxon>Ecdysozoa</taxon>
        <taxon>Nematoda</taxon>
        <taxon>Chromadorea</taxon>
        <taxon>Rhabditida</taxon>
        <taxon>Rhabditina</taxon>
        <taxon>Rhabditomorpha</taxon>
        <taxon>Strongyloidea</taxon>
        <taxon>Strongylidae</taxon>
        <taxon>Cylicocyclus</taxon>
    </lineage>
</organism>
<dbReference type="EMBL" id="CATQJL010000223">
    <property type="protein sequence ID" value="CAJ0598535.1"/>
    <property type="molecule type" value="Genomic_DNA"/>
</dbReference>
<name>A0AA36M5I0_CYLNA</name>
<dbReference type="AlphaFoldDB" id="A0AA36M5I0"/>
<feature type="transmembrane region" description="Helical" evidence="2">
    <location>
        <begin position="91"/>
        <end position="113"/>
    </location>
</feature>
<feature type="compositionally biased region" description="Polar residues" evidence="1">
    <location>
        <begin position="48"/>
        <end position="62"/>
    </location>
</feature>
<dbReference type="Proteomes" id="UP001176961">
    <property type="component" value="Unassembled WGS sequence"/>
</dbReference>
<reference evidence="3" key="1">
    <citation type="submission" date="2023-07" db="EMBL/GenBank/DDBJ databases">
        <authorList>
            <consortium name="CYATHOMIX"/>
        </authorList>
    </citation>
    <scope>NUCLEOTIDE SEQUENCE</scope>
    <source>
        <strain evidence="3">N/A</strain>
    </source>
</reference>
<keyword evidence="2" id="KW-0472">Membrane</keyword>
<keyword evidence="4" id="KW-1185">Reference proteome</keyword>
<evidence type="ECO:0000313" key="4">
    <source>
        <dbReference type="Proteomes" id="UP001176961"/>
    </source>
</evidence>
<keyword evidence="2" id="KW-0812">Transmembrane</keyword>
<sequence>MSAYEQLGPVGNAPPPPPPIFPPPAEPPPPPPPLDAPPPYFAPPADMKQSQTEGEHAQTGQRTGAAGSGKAATEHSGSTSRPIKLDPVQSVVLGVSILFVAVFIAALIFFKFFDNY</sequence>
<accession>A0AA36M5I0</accession>
<keyword evidence="2" id="KW-1133">Transmembrane helix</keyword>
<evidence type="ECO:0000256" key="2">
    <source>
        <dbReference type="SAM" id="Phobius"/>
    </source>
</evidence>
<gene>
    <name evidence="3" type="ORF">CYNAS_LOCUS10518</name>
</gene>
<evidence type="ECO:0000313" key="3">
    <source>
        <dbReference type="EMBL" id="CAJ0598535.1"/>
    </source>
</evidence>
<evidence type="ECO:0000256" key="1">
    <source>
        <dbReference type="SAM" id="MobiDB-lite"/>
    </source>
</evidence>
<proteinExistence type="predicted"/>
<protein>
    <submittedName>
        <fullName evidence="3">Uncharacterized protein</fullName>
    </submittedName>
</protein>
<feature type="compositionally biased region" description="Pro residues" evidence="1">
    <location>
        <begin position="12"/>
        <end position="42"/>
    </location>
</feature>